<feature type="transmembrane region" description="Helical" evidence="9">
    <location>
        <begin position="96"/>
        <end position="120"/>
    </location>
</feature>
<proteinExistence type="inferred from homology"/>
<dbReference type="PANTHER" id="PTHR33695">
    <property type="entry name" value="LIPOPROTEIN SIGNAL PEPTIDASE"/>
    <property type="match status" value="1"/>
</dbReference>
<evidence type="ECO:0000256" key="8">
    <source>
        <dbReference type="ARBA" id="ARBA00023136"/>
    </source>
</evidence>
<sequence>MRLNKRQLAVLIVLLILFIDQVSKVWIKTHFAIGDEVKVIGNWFILHFTENPGMAFGLKFWGIWGKIALSIFRIGAIVAIGYYLNHLIKQNVKTGLIVGISLILAGAIGNIIDSAFYGFLFDTGTTYSEQFNQWVSYYGVSKLNFEGYAGFLQGCVVDMLYFPIIDTVIPDWVPIWGGQNFLFFRPVFNIADSSITIGVIYLLLFHRNSIFINSKHQNQTNHES</sequence>
<dbReference type="Pfam" id="PF01252">
    <property type="entry name" value="Peptidase_A8"/>
    <property type="match status" value="1"/>
</dbReference>
<dbReference type="PRINTS" id="PR00781">
    <property type="entry name" value="LIPOSIGPTASE"/>
</dbReference>
<feature type="active site" evidence="9">
    <location>
        <position position="192"/>
    </location>
</feature>
<evidence type="ECO:0000256" key="10">
    <source>
        <dbReference type="RuleBase" id="RU004181"/>
    </source>
</evidence>
<protein>
    <recommendedName>
        <fullName evidence="9">Lipoprotein signal peptidase</fullName>
        <ecNumber evidence="9">3.4.23.36</ecNumber>
    </recommendedName>
    <alternativeName>
        <fullName evidence="9">Prolipoprotein signal peptidase</fullName>
    </alternativeName>
    <alternativeName>
        <fullName evidence="9">Signal peptidase II</fullName>
        <shortName evidence="9">SPase II</shortName>
    </alternativeName>
</protein>
<reference evidence="11 12" key="1">
    <citation type="submission" date="2019-07" db="EMBL/GenBank/DDBJ databases">
        <title>Thalassofilum flectens gen. nov., sp. nov., a novel moderate thermophilic anaerobe from a shallow sea hot spring in Kunashir Island (Russia), representing a new family in the order Bacteroidales, and proposal of Thalassofilacea fam. nov.</title>
        <authorList>
            <person name="Kochetkova T.V."/>
            <person name="Podosokorskaya O.A."/>
            <person name="Novikov A."/>
            <person name="Elcheninov A.G."/>
            <person name="Toshchakov S.V."/>
            <person name="Kublanov I.V."/>
        </authorList>
    </citation>
    <scope>NUCLEOTIDE SEQUENCE [LARGE SCALE GENOMIC DNA]</scope>
    <source>
        <strain evidence="11 12">38-H</strain>
    </source>
</reference>
<keyword evidence="12" id="KW-1185">Reference proteome</keyword>
<comment type="similarity">
    <text evidence="1 9 10">Belongs to the peptidase A8 family.</text>
</comment>
<evidence type="ECO:0000256" key="6">
    <source>
        <dbReference type="ARBA" id="ARBA00022801"/>
    </source>
</evidence>
<keyword evidence="7 9" id="KW-1133">Transmembrane helix</keyword>
<feature type="active site" evidence="9">
    <location>
        <position position="158"/>
    </location>
</feature>
<accession>A0A7D4CF65</accession>
<dbReference type="KEGG" id="ttz:FHG85_00375"/>
<evidence type="ECO:0000313" key="12">
    <source>
        <dbReference type="Proteomes" id="UP000500961"/>
    </source>
</evidence>
<dbReference type="GO" id="GO:0006508">
    <property type="term" value="P:proteolysis"/>
    <property type="evidence" value="ECO:0007669"/>
    <property type="project" value="UniProtKB-KW"/>
</dbReference>
<evidence type="ECO:0000256" key="3">
    <source>
        <dbReference type="ARBA" id="ARBA00022670"/>
    </source>
</evidence>
<dbReference type="EC" id="3.4.23.36" evidence="9"/>
<comment type="function">
    <text evidence="9">This protein specifically catalyzes the removal of signal peptides from prolipoproteins.</text>
</comment>
<evidence type="ECO:0000313" key="11">
    <source>
        <dbReference type="EMBL" id="QKG78786.1"/>
    </source>
</evidence>
<keyword evidence="3 9" id="KW-0645">Protease</keyword>
<evidence type="ECO:0000256" key="4">
    <source>
        <dbReference type="ARBA" id="ARBA00022692"/>
    </source>
</evidence>
<keyword evidence="6 9" id="KW-0378">Hydrolase</keyword>
<evidence type="ECO:0000256" key="2">
    <source>
        <dbReference type="ARBA" id="ARBA00022475"/>
    </source>
</evidence>
<dbReference type="InterPro" id="IPR001872">
    <property type="entry name" value="Peptidase_A8"/>
</dbReference>
<gene>
    <name evidence="9" type="primary">lspA</name>
    <name evidence="11" type="ORF">FHG85_00375</name>
</gene>
<organism evidence="11 12">
    <name type="scientific">Tenuifilum thalassicum</name>
    <dbReference type="NCBI Taxonomy" id="2590900"/>
    <lineage>
        <taxon>Bacteria</taxon>
        <taxon>Pseudomonadati</taxon>
        <taxon>Bacteroidota</taxon>
        <taxon>Bacteroidia</taxon>
        <taxon>Bacteroidales</taxon>
        <taxon>Tenuifilaceae</taxon>
        <taxon>Tenuifilum</taxon>
    </lineage>
</organism>
<dbReference type="Proteomes" id="UP000500961">
    <property type="component" value="Chromosome"/>
</dbReference>
<dbReference type="PANTHER" id="PTHR33695:SF1">
    <property type="entry name" value="LIPOPROTEIN SIGNAL PEPTIDASE"/>
    <property type="match status" value="1"/>
</dbReference>
<keyword evidence="4 9" id="KW-0812">Transmembrane</keyword>
<dbReference type="RefSeq" id="WP_173072302.1">
    <property type="nucleotide sequence ID" value="NZ_CP041345.1"/>
</dbReference>
<comment type="pathway">
    <text evidence="9">Protein modification; lipoprotein biosynthesis (signal peptide cleavage).</text>
</comment>
<evidence type="ECO:0000256" key="1">
    <source>
        <dbReference type="ARBA" id="ARBA00006139"/>
    </source>
</evidence>
<dbReference type="AlphaFoldDB" id="A0A7D4CF65"/>
<keyword evidence="2 9" id="KW-1003">Cell membrane</keyword>
<dbReference type="UniPathway" id="UPA00665"/>
<name>A0A7D4CF65_9BACT</name>
<evidence type="ECO:0000256" key="7">
    <source>
        <dbReference type="ARBA" id="ARBA00022989"/>
    </source>
</evidence>
<evidence type="ECO:0000256" key="5">
    <source>
        <dbReference type="ARBA" id="ARBA00022750"/>
    </source>
</evidence>
<dbReference type="GO" id="GO:0004190">
    <property type="term" value="F:aspartic-type endopeptidase activity"/>
    <property type="evidence" value="ECO:0007669"/>
    <property type="project" value="UniProtKB-UniRule"/>
</dbReference>
<dbReference type="GO" id="GO:0005886">
    <property type="term" value="C:plasma membrane"/>
    <property type="evidence" value="ECO:0007669"/>
    <property type="project" value="UniProtKB-SubCell"/>
</dbReference>
<comment type="subcellular location">
    <subcellularLocation>
        <location evidence="9">Cell membrane</location>
        <topology evidence="9">Multi-pass membrane protein</topology>
    </subcellularLocation>
</comment>
<keyword evidence="11" id="KW-0449">Lipoprotein</keyword>
<comment type="catalytic activity">
    <reaction evidence="9">
        <text>Release of signal peptides from bacterial membrane prolipoproteins. Hydrolyzes -Xaa-Yaa-Zaa-|-(S,diacylglyceryl)Cys-, in which Xaa is hydrophobic (preferably Leu), and Yaa (Ala or Ser) and Zaa (Gly or Ala) have small, neutral side chains.</text>
        <dbReference type="EC" id="3.4.23.36"/>
    </reaction>
</comment>
<evidence type="ECO:0000256" key="9">
    <source>
        <dbReference type="HAMAP-Rule" id="MF_00161"/>
    </source>
</evidence>
<feature type="transmembrane region" description="Helical" evidence="9">
    <location>
        <begin position="182"/>
        <end position="205"/>
    </location>
</feature>
<dbReference type="HAMAP" id="MF_00161">
    <property type="entry name" value="LspA"/>
    <property type="match status" value="1"/>
</dbReference>
<feature type="transmembrane region" description="Helical" evidence="9">
    <location>
        <begin position="63"/>
        <end position="84"/>
    </location>
</feature>
<keyword evidence="5 9" id="KW-0064">Aspartyl protease</keyword>
<comment type="caution">
    <text evidence="9">Lacks conserved residue(s) required for the propagation of feature annotation.</text>
</comment>
<dbReference type="NCBIfam" id="NF011369">
    <property type="entry name" value="PRK14788.1"/>
    <property type="match status" value="1"/>
</dbReference>
<dbReference type="EMBL" id="CP041345">
    <property type="protein sequence ID" value="QKG78786.1"/>
    <property type="molecule type" value="Genomic_DNA"/>
</dbReference>
<keyword evidence="8 9" id="KW-0472">Membrane</keyword>